<feature type="signal peptide" evidence="1">
    <location>
        <begin position="1"/>
        <end position="19"/>
    </location>
</feature>
<dbReference type="EMBL" id="VORO01000053">
    <property type="protein sequence ID" value="TXD86531.1"/>
    <property type="molecule type" value="Genomic_DNA"/>
</dbReference>
<keyword evidence="4" id="KW-1185">Reference proteome</keyword>
<gene>
    <name evidence="3" type="ORF">ESY86_19980</name>
</gene>
<keyword evidence="1" id="KW-0732">Signal</keyword>
<evidence type="ECO:0000256" key="1">
    <source>
        <dbReference type="SAM" id="SignalP"/>
    </source>
</evidence>
<dbReference type="Pfam" id="PF20448">
    <property type="entry name" value="DUF6705"/>
    <property type="match status" value="1"/>
</dbReference>
<proteinExistence type="predicted"/>
<sequence length="180" mass="20629">MKKIIILLAVTVSFYICKAQTVYSFDVEPENMTSDNYYIKDLNNEHDAIIGTWKWEEGNSTFEITLQEFQMYNYPENSTRYYDAIFGKYKYIENGNLIAEVNSIQPFPNSKLVFNFKSSTEYSIVIKDMVSLKSMVGEFQIISGNTATLNLWRSEGVRVNSPGDNGIEFSLPTSISLTKQ</sequence>
<dbReference type="OrthoDB" id="1261237at2"/>
<accession>A0A5C6ZCY0</accession>
<evidence type="ECO:0000313" key="4">
    <source>
        <dbReference type="Proteomes" id="UP000321578"/>
    </source>
</evidence>
<evidence type="ECO:0000259" key="2">
    <source>
        <dbReference type="Pfam" id="PF20448"/>
    </source>
</evidence>
<feature type="chain" id="PRO_5023138587" description="DUF6705 domain-containing protein" evidence="1">
    <location>
        <begin position="20"/>
        <end position="180"/>
    </location>
</feature>
<comment type="caution">
    <text evidence="3">The sequence shown here is derived from an EMBL/GenBank/DDBJ whole genome shotgun (WGS) entry which is preliminary data.</text>
</comment>
<dbReference type="RefSeq" id="WP_147088478.1">
    <property type="nucleotide sequence ID" value="NZ_VORM01000054.1"/>
</dbReference>
<organism evidence="3 4">
    <name type="scientific">Subsaximicrobium wynnwilliamsii</name>
    <dbReference type="NCBI Taxonomy" id="291179"/>
    <lineage>
        <taxon>Bacteria</taxon>
        <taxon>Pseudomonadati</taxon>
        <taxon>Bacteroidota</taxon>
        <taxon>Flavobacteriia</taxon>
        <taxon>Flavobacteriales</taxon>
        <taxon>Flavobacteriaceae</taxon>
        <taxon>Subsaximicrobium</taxon>
    </lineage>
</organism>
<dbReference type="InterPro" id="IPR046551">
    <property type="entry name" value="DUF6705"/>
</dbReference>
<evidence type="ECO:0000313" key="3">
    <source>
        <dbReference type="EMBL" id="TXD86531.1"/>
    </source>
</evidence>
<dbReference type="Proteomes" id="UP000321578">
    <property type="component" value="Unassembled WGS sequence"/>
</dbReference>
<name>A0A5C6ZCY0_9FLAO</name>
<feature type="domain" description="DUF6705" evidence="2">
    <location>
        <begin position="1"/>
        <end position="180"/>
    </location>
</feature>
<protein>
    <recommendedName>
        <fullName evidence="2">DUF6705 domain-containing protein</fullName>
    </recommendedName>
</protein>
<reference evidence="3 4" key="1">
    <citation type="submission" date="2019-08" db="EMBL/GenBank/DDBJ databases">
        <title>Genomes of Subsaximicrobium wynnwilliamsii strains.</title>
        <authorList>
            <person name="Bowman J.P."/>
        </authorList>
    </citation>
    <scope>NUCLEOTIDE SEQUENCE [LARGE SCALE GENOMIC DNA]</scope>
    <source>
        <strain evidence="3 4">2-80-2</strain>
    </source>
</reference>
<dbReference type="AlphaFoldDB" id="A0A5C6ZCY0"/>